<accession>A0A2H3C6Z8</accession>
<gene>
    <name evidence="3" type="ORF">ARMSODRAFT_1078317</name>
</gene>
<dbReference type="AlphaFoldDB" id="A0A2H3C6Z8"/>
<dbReference type="PANTHER" id="PTHR36223:SF1">
    <property type="entry name" value="TRANSCRIPTION ELONGATION FACTOR EAF N-TERMINAL DOMAIN-CONTAINING PROTEIN"/>
    <property type="match status" value="1"/>
</dbReference>
<protein>
    <recommendedName>
        <fullName evidence="2">DUF7918 domain-containing protein</fullName>
    </recommendedName>
</protein>
<feature type="coiled-coil region" evidence="1">
    <location>
        <begin position="229"/>
        <end position="256"/>
    </location>
</feature>
<sequence>MLQLGPYSAWVAFDGCDRRTYATETSQSGHSNCISGWIASEREKKFSVNWHNALRDIPLEGVVSIDGVVCSTHVMLDKSTRPLAPDEISISYARSSNFTRRDFVFSTIQVTDEDEYLHTVDDRYTFGVIELELWRLAVSDVVARQPLRHQYGKPSLEPQMLHERSQKCGSHHVIFGEEYISRPSTVDLVTGTRIDEHPFVKFTFRYRSMDMLIAKGIAPGRAEQALSMKSSAMLKQEEMQTEIRHLEARLKFLRSSVGQTCAENEVSTRRRIKQEESPTYSHDSFWRSRFGSF</sequence>
<evidence type="ECO:0000313" key="3">
    <source>
        <dbReference type="EMBL" id="PBK78845.1"/>
    </source>
</evidence>
<evidence type="ECO:0000256" key="1">
    <source>
        <dbReference type="SAM" id="Coils"/>
    </source>
</evidence>
<dbReference type="Pfam" id="PF25534">
    <property type="entry name" value="DUF7918"/>
    <property type="match status" value="1"/>
</dbReference>
<evidence type="ECO:0000313" key="4">
    <source>
        <dbReference type="Proteomes" id="UP000218334"/>
    </source>
</evidence>
<keyword evidence="1" id="KW-0175">Coiled coil</keyword>
<name>A0A2H3C6Z8_9AGAR</name>
<reference evidence="4" key="1">
    <citation type="journal article" date="2017" name="Nat. Ecol. Evol.">
        <title>Genome expansion and lineage-specific genetic innovations in the forest pathogenic fungi Armillaria.</title>
        <authorList>
            <person name="Sipos G."/>
            <person name="Prasanna A.N."/>
            <person name="Walter M.C."/>
            <person name="O'Connor E."/>
            <person name="Balint B."/>
            <person name="Krizsan K."/>
            <person name="Kiss B."/>
            <person name="Hess J."/>
            <person name="Varga T."/>
            <person name="Slot J."/>
            <person name="Riley R."/>
            <person name="Boka B."/>
            <person name="Rigling D."/>
            <person name="Barry K."/>
            <person name="Lee J."/>
            <person name="Mihaltcheva S."/>
            <person name="LaButti K."/>
            <person name="Lipzen A."/>
            <person name="Waldron R."/>
            <person name="Moloney N.M."/>
            <person name="Sperisen C."/>
            <person name="Kredics L."/>
            <person name="Vagvoelgyi C."/>
            <person name="Patrignani A."/>
            <person name="Fitzpatrick D."/>
            <person name="Nagy I."/>
            <person name="Doyle S."/>
            <person name="Anderson J.B."/>
            <person name="Grigoriev I.V."/>
            <person name="Gueldener U."/>
            <person name="Muensterkoetter M."/>
            <person name="Nagy L.G."/>
        </authorList>
    </citation>
    <scope>NUCLEOTIDE SEQUENCE [LARGE SCALE GENOMIC DNA]</scope>
    <source>
        <strain evidence="4">28-4</strain>
    </source>
</reference>
<feature type="domain" description="DUF7918" evidence="2">
    <location>
        <begin position="13"/>
        <end position="219"/>
    </location>
</feature>
<dbReference type="InterPro" id="IPR057678">
    <property type="entry name" value="DUF7918"/>
</dbReference>
<evidence type="ECO:0000259" key="2">
    <source>
        <dbReference type="Pfam" id="PF25534"/>
    </source>
</evidence>
<dbReference type="PANTHER" id="PTHR36223">
    <property type="entry name" value="BETA-LACTAMASE-TYPE TRANSPEPTIDASE FOLD DOMAIN CONTAINING PROTEIN"/>
    <property type="match status" value="1"/>
</dbReference>
<proteinExistence type="predicted"/>
<organism evidence="3 4">
    <name type="scientific">Armillaria solidipes</name>
    <dbReference type="NCBI Taxonomy" id="1076256"/>
    <lineage>
        <taxon>Eukaryota</taxon>
        <taxon>Fungi</taxon>
        <taxon>Dikarya</taxon>
        <taxon>Basidiomycota</taxon>
        <taxon>Agaricomycotina</taxon>
        <taxon>Agaricomycetes</taxon>
        <taxon>Agaricomycetidae</taxon>
        <taxon>Agaricales</taxon>
        <taxon>Marasmiineae</taxon>
        <taxon>Physalacriaceae</taxon>
        <taxon>Armillaria</taxon>
    </lineage>
</organism>
<dbReference type="EMBL" id="KZ293415">
    <property type="protein sequence ID" value="PBK78845.1"/>
    <property type="molecule type" value="Genomic_DNA"/>
</dbReference>
<keyword evidence="4" id="KW-1185">Reference proteome</keyword>
<dbReference type="STRING" id="1076256.A0A2H3C6Z8"/>
<dbReference type="Proteomes" id="UP000218334">
    <property type="component" value="Unassembled WGS sequence"/>
</dbReference>